<dbReference type="RefSeq" id="WP_198617978.1">
    <property type="nucleotide sequence ID" value="NZ_JABANU010000013.1"/>
</dbReference>
<sequence>MRDSNAIKEHEERVNQEKERLNKIFKEIPDDKKKATQGLIIQAARMRVLLDDAWIDIQKNGDYELFTQSENTPAYERERPIAKLYNSRDASYQKIIQQLIKLLPDEVVEEKKADNTLKGLLNNENK</sequence>
<keyword evidence="2" id="KW-1185">Reference proteome</keyword>
<evidence type="ECO:0000313" key="1">
    <source>
        <dbReference type="EMBL" id="MBI5975199.1"/>
    </source>
</evidence>
<comment type="caution">
    <text evidence="1">The sequence shown here is derived from an EMBL/GenBank/DDBJ whole genome shotgun (WGS) entry which is preliminary data.</text>
</comment>
<protein>
    <recommendedName>
        <fullName evidence="3">Phage protein</fullName>
    </recommendedName>
</protein>
<dbReference type="Proteomes" id="UP000751852">
    <property type="component" value="Unassembled WGS sequence"/>
</dbReference>
<gene>
    <name evidence="1" type="ORF">HHH54_06235</name>
</gene>
<dbReference type="EMBL" id="JABANU010000013">
    <property type="protein sequence ID" value="MBI5975199.1"/>
    <property type="molecule type" value="Genomic_DNA"/>
</dbReference>
<name>A0ABS0TBS2_9STAP</name>
<evidence type="ECO:0008006" key="3">
    <source>
        <dbReference type="Google" id="ProtNLM"/>
    </source>
</evidence>
<evidence type="ECO:0000313" key="2">
    <source>
        <dbReference type="Proteomes" id="UP000751852"/>
    </source>
</evidence>
<proteinExistence type="predicted"/>
<organism evidence="1 2">
    <name type="scientific">Staphylococcus canis</name>
    <dbReference type="NCBI Taxonomy" id="2724942"/>
    <lineage>
        <taxon>Bacteria</taxon>
        <taxon>Bacillati</taxon>
        <taxon>Bacillota</taxon>
        <taxon>Bacilli</taxon>
        <taxon>Bacillales</taxon>
        <taxon>Staphylococcaceae</taxon>
        <taxon>Staphylococcus</taxon>
    </lineage>
</organism>
<reference evidence="1 2" key="1">
    <citation type="submission" date="2020-04" db="EMBL/GenBank/DDBJ databases">
        <title>Staphylococcus species from domestic dog.</title>
        <authorList>
            <person name="Paterson G.K."/>
        </authorList>
    </citation>
    <scope>NUCLEOTIDE SEQUENCE [LARGE SCALE GENOMIC DNA]</scope>
    <source>
        <strain evidence="1 2">H16/1A</strain>
    </source>
</reference>
<accession>A0ABS0TBS2</accession>